<name>A0ACC6Q5T9_9ACTN</name>
<protein>
    <submittedName>
        <fullName evidence="1">Transcriptional regulator</fullName>
    </submittedName>
</protein>
<gene>
    <name evidence="1" type="ORF">WKI67_34770</name>
</gene>
<proteinExistence type="predicted"/>
<keyword evidence="2" id="KW-1185">Reference proteome</keyword>
<evidence type="ECO:0000313" key="2">
    <source>
        <dbReference type="Proteomes" id="UP001377168"/>
    </source>
</evidence>
<sequence>MAARLEISTGAYGSWERTPAQEWTDEKLSALVKALEMTDQQGGWLFRLAVDRDPPYASPELWASSTPVAPLGPARPSGPAFPSGPVRPYVPVPAPALPAEPSSPAEPHDPETQAYLRDYAAMMDAVPLPSVLFDSRWDVAHVNPAFHALFRGVGEHPTAMPDQNFLRFVLFHPDAGTVLGDRETSWCLPLLAQLESALERYEDDRVLQAIRDDIADDPIMDAAYRCGLPHWMRITGAAAVHHDGAVRPLHHPDPRWGHTDCRIVDETPATLQDRGFTRMTLVLHEHRSAAPPSARRGKPHLRAVAGG</sequence>
<dbReference type="EMBL" id="JBBKAJ010000022">
    <property type="protein sequence ID" value="MEJ8638532.1"/>
    <property type="molecule type" value="Genomic_DNA"/>
</dbReference>
<organism evidence="1 2">
    <name type="scientific">Streptomyces achmelvichensis</name>
    <dbReference type="NCBI Taxonomy" id="3134111"/>
    <lineage>
        <taxon>Bacteria</taxon>
        <taxon>Bacillati</taxon>
        <taxon>Actinomycetota</taxon>
        <taxon>Actinomycetes</taxon>
        <taxon>Kitasatosporales</taxon>
        <taxon>Streptomycetaceae</taxon>
        <taxon>Streptomyces</taxon>
    </lineage>
</organism>
<accession>A0ACC6Q5T9</accession>
<reference evidence="1" key="1">
    <citation type="submission" date="2024-03" db="EMBL/GenBank/DDBJ databases">
        <title>Novel Streptomyces species of biotechnological and ecological value are a feature of Machair soil.</title>
        <authorList>
            <person name="Prole J.R."/>
            <person name="Goodfellow M."/>
            <person name="Allenby N."/>
            <person name="Ward A.C."/>
        </authorList>
    </citation>
    <scope>NUCLEOTIDE SEQUENCE</scope>
    <source>
        <strain evidence="1">MS2.AVA.5</strain>
    </source>
</reference>
<evidence type="ECO:0000313" key="1">
    <source>
        <dbReference type="EMBL" id="MEJ8638532.1"/>
    </source>
</evidence>
<dbReference type="Proteomes" id="UP001377168">
    <property type="component" value="Unassembled WGS sequence"/>
</dbReference>
<comment type="caution">
    <text evidence="1">The sequence shown here is derived from an EMBL/GenBank/DDBJ whole genome shotgun (WGS) entry which is preliminary data.</text>
</comment>